<gene>
    <name evidence="3" type="ORF">SELSPUOL_01569</name>
</gene>
<feature type="domain" description="CRISPR type III-associated protein" evidence="2">
    <location>
        <begin position="8"/>
        <end position="198"/>
    </location>
</feature>
<organism evidence="3 4">
    <name type="scientific">Selenomonas sputigena (strain ATCC 35185 / DSM 20758 / CCUG 44933 / VPI D19B-28)</name>
    <dbReference type="NCBI Taxonomy" id="546271"/>
    <lineage>
        <taxon>Bacteria</taxon>
        <taxon>Bacillati</taxon>
        <taxon>Bacillota</taxon>
        <taxon>Negativicutes</taxon>
        <taxon>Selenomonadales</taxon>
        <taxon>Selenomonadaceae</taxon>
        <taxon>Selenomonas</taxon>
    </lineage>
</organism>
<dbReference type="Proteomes" id="UP000003505">
    <property type="component" value="Unassembled WGS sequence"/>
</dbReference>
<evidence type="ECO:0000256" key="1">
    <source>
        <dbReference type="ARBA" id="ARBA00023118"/>
    </source>
</evidence>
<dbReference type="Pfam" id="PF03787">
    <property type="entry name" value="RAMPs"/>
    <property type="match status" value="1"/>
</dbReference>
<dbReference type="EMBL" id="ACKP02000030">
    <property type="protein sequence ID" value="EEX77047.1"/>
    <property type="molecule type" value="Genomic_DNA"/>
</dbReference>
<dbReference type="CDD" id="cd09726">
    <property type="entry name" value="RAMP_I_III"/>
    <property type="match status" value="1"/>
</dbReference>
<keyword evidence="1" id="KW-0051">Antiviral defense</keyword>
<evidence type="ECO:0000313" key="4">
    <source>
        <dbReference type="Proteomes" id="UP000003505"/>
    </source>
</evidence>
<dbReference type="STRING" id="546271.Selsp_0170"/>
<dbReference type="OrthoDB" id="163151at2"/>
<comment type="caution">
    <text evidence="3">The sequence shown here is derived from an EMBL/GenBank/DDBJ whole genome shotgun (WGS) entry which is preliminary data.</text>
</comment>
<proteinExistence type="predicted"/>
<name>C9LVS5_SELS3</name>
<dbReference type="AlphaFoldDB" id="C9LVS5"/>
<sequence length="218" mass="23874">MMTRYTLRIEALSPLALTSGKADVTLDSAIVHDKYGIPFFPAKRLRGLLYESAVEVTEMAELSGRGFLTRRTVAELFRHVEGQDSLVRLSLHDLHPEGYEELSADLAYLMARYEAALSPLDVLEEYTTVRFQTEIDKESGTARDNSLHNMQAALADDLVFCGEITLTGGEARHAEALALACANLRTAGLKRNRGFGKIRCTLSGGEELLLAALGKDVG</sequence>
<evidence type="ECO:0000259" key="2">
    <source>
        <dbReference type="Pfam" id="PF03787"/>
    </source>
</evidence>
<accession>C9LVS5</accession>
<reference evidence="3 4" key="1">
    <citation type="submission" date="2009-09" db="EMBL/GenBank/DDBJ databases">
        <authorList>
            <person name="Weinstock G."/>
            <person name="Sodergren E."/>
            <person name="Clifton S."/>
            <person name="Fulton L."/>
            <person name="Fulton B."/>
            <person name="Courtney L."/>
            <person name="Fronick C."/>
            <person name="Harrison M."/>
            <person name="Strong C."/>
            <person name="Farmer C."/>
            <person name="Delahaunty K."/>
            <person name="Markovic C."/>
            <person name="Hall O."/>
            <person name="Minx P."/>
            <person name="Tomlinson C."/>
            <person name="Mitreva M."/>
            <person name="Nelson J."/>
            <person name="Hou S."/>
            <person name="Wollam A."/>
            <person name="Pepin K.H."/>
            <person name="Johnson M."/>
            <person name="Bhonagiri V."/>
            <person name="Nash W.E."/>
            <person name="Warren W."/>
            <person name="Chinwalla A."/>
            <person name="Mardis E.R."/>
            <person name="Wilson R.K."/>
        </authorList>
    </citation>
    <scope>NUCLEOTIDE SEQUENCE [LARGE SCALE GENOMIC DNA]</scope>
    <source>
        <strain evidence="4">ATCC 35185 / DSM 20758 / VPI D19B-28</strain>
    </source>
</reference>
<dbReference type="RefSeq" id="WP_006192868.1">
    <property type="nucleotide sequence ID" value="NC_015437.1"/>
</dbReference>
<protein>
    <recommendedName>
        <fullName evidence="2">CRISPR type III-associated protein domain-containing protein</fullName>
    </recommendedName>
</protein>
<dbReference type="InterPro" id="IPR005537">
    <property type="entry name" value="RAMP_III_fam"/>
</dbReference>
<evidence type="ECO:0000313" key="3">
    <source>
        <dbReference type="EMBL" id="EEX77047.1"/>
    </source>
</evidence>
<dbReference type="GO" id="GO:0051607">
    <property type="term" value="P:defense response to virus"/>
    <property type="evidence" value="ECO:0007669"/>
    <property type="project" value="UniProtKB-KW"/>
</dbReference>
<dbReference type="eggNOG" id="COG1337">
    <property type="taxonomic scope" value="Bacteria"/>
</dbReference>